<evidence type="ECO:0000313" key="2">
    <source>
        <dbReference type="EMBL" id="LAA08815.1"/>
    </source>
</evidence>
<sequence>MLQLVAFLLFSGSVTFASIADDFLDAVIKEPLQREILAMNLDPAPLPDFSIPFTYQIGLIPISGRADFTDGMFNGLSKVQRFTQCEGPTINLREVKLECVMRFFGFSVVYDVKATVEQLLPIPFQVTGYINETLVKSAVSGAPASLTAKLNLLEITKFGDINVRPSNLGIFQYVYNAVEEELREEIRKEAIRIIMYQFPMAFGKALTSVKLPGLVQK</sequence>
<feature type="chain" id="PRO_5014753157" evidence="1">
    <location>
        <begin position="17"/>
        <end position="217"/>
    </location>
</feature>
<dbReference type="AlphaFoldDB" id="A0A2L2YN72"/>
<feature type="signal peptide" evidence="1">
    <location>
        <begin position="1"/>
        <end position="16"/>
    </location>
</feature>
<organism evidence="2">
    <name type="scientific">Parasteatoda tepidariorum</name>
    <name type="common">Common house spider</name>
    <name type="synonym">Achaearanea tepidariorum</name>
    <dbReference type="NCBI Taxonomy" id="114398"/>
    <lineage>
        <taxon>Eukaryota</taxon>
        <taxon>Metazoa</taxon>
        <taxon>Ecdysozoa</taxon>
        <taxon>Arthropoda</taxon>
        <taxon>Chelicerata</taxon>
        <taxon>Arachnida</taxon>
        <taxon>Araneae</taxon>
        <taxon>Araneomorphae</taxon>
        <taxon>Entelegynae</taxon>
        <taxon>Araneoidea</taxon>
        <taxon>Theridiidae</taxon>
        <taxon>Parasteatoda</taxon>
    </lineage>
</organism>
<dbReference type="OrthoDB" id="6412253at2759"/>
<name>A0A2L2YN72_PARTP</name>
<proteinExistence type="evidence at transcript level"/>
<dbReference type="Gene3D" id="3.15.10.50">
    <property type="match status" value="1"/>
</dbReference>
<dbReference type="Pfam" id="PF16984">
    <property type="entry name" value="Grp7_allergen"/>
    <property type="match status" value="1"/>
</dbReference>
<dbReference type="InterPro" id="IPR020234">
    <property type="entry name" value="Mite_allergen_group-7"/>
</dbReference>
<evidence type="ECO:0000256" key="1">
    <source>
        <dbReference type="SAM" id="SignalP"/>
    </source>
</evidence>
<dbReference type="EMBL" id="IAAA01033792">
    <property type="protein sequence ID" value="LAA08815.1"/>
    <property type="molecule type" value="mRNA"/>
</dbReference>
<protein>
    <submittedName>
        <fullName evidence="2">Mite allergen Lep d 7</fullName>
    </submittedName>
</protein>
<reference evidence="2" key="1">
    <citation type="journal article" date="2016" name="Mol. Ecol. Resour.">
        <title>Evaluation of the impact of RNA preservation methods of spiders for de novo transcriptome assembly.</title>
        <authorList>
            <person name="Kono N."/>
            <person name="Nakamura H."/>
            <person name="Ito Y."/>
            <person name="Tomita M."/>
            <person name="Arakawa K."/>
        </authorList>
    </citation>
    <scope>NUCLEOTIDE SEQUENCE</scope>
    <source>
        <tissue evidence="2">Whole body</tissue>
    </source>
</reference>
<keyword evidence="1" id="KW-0732">Signal</keyword>
<dbReference type="InterPro" id="IPR038602">
    <property type="entry name" value="Mite_allergen_7_sf"/>
</dbReference>
<accession>A0A2L2YN72</accession>